<reference evidence="2" key="2">
    <citation type="journal article" date="2021" name="PeerJ">
        <title>Extensive microbial diversity within the chicken gut microbiome revealed by metagenomics and culture.</title>
        <authorList>
            <person name="Gilroy R."/>
            <person name="Ravi A."/>
            <person name="Getino M."/>
            <person name="Pursley I."/>
            <person name="Horton D.L."/>
            <person name="Alikhan N.F."/>
            <person name="Baker D."/>
            <person name="Gharbi K."/>
            <person name="Hall N."/>
            <person name="Watson M."/>
            <person name="Adriaenssens E.M."/>
            <person name="Foster-Nyarko E."/>
            <person name="Jarju S."/>
            <person name="Secka A."/>
            <person name="Antonio M."/>
            <person name="Oren A."/>
            <person name="Chaudhuri R.R."/>
            <person name="La Ragione R."/>
            <person name="Hildebrand F."/>
            <person name="Pallen M.J."/>
        </authorList>
    </citation>
    <scope>NUCLEOTIDE SEQUENCE</scope>
    <source>
        <strain evidence="2">11687</strain>
    </source>
</reference>
<gene>
    <name evidence="2" type="ORF">IAC57_03355</name>
</gene>
<evidence type="ECO:0000313" key="3">
    <source>
        <dbReference type="Proteomes" id="UP000824081"/>
    </source>
</evidence>
<evidence type="ECO:0000256" key="1">
    <source>
        <dbReference type="SAM" id="Coils"/>
    </source>
</evidence>
<proteinExistence type="predicted"/>
<organism evidence="2 3">
    <name type="scientific">Candidatus Scatosoma pullistercoris</name>
    <dbReference type="NCBI Taxonomy" id="2840934"/>
    <lineage>
        <taxon>Bacteria</taxon>
        <taxon>Bacillati</taxon>
        <taxon>Bacillota</taxon>
        <taxon>Clostridia</taxon>
        <taxon>Candidatus Scatosoma</taxon>
    </lineage>
</organism>
<protein>
    <submittedName>
        <fullName evidence="2">Uncharacterized protein</fullName>
    </submittedName>
</protein>
<sequence length="202" mass="23498">MNKINGYTEEEAKSLVEYIWEGKQAGKTLTCLFATYGAAHGRAKGSVRNYYYALMKNRKKDERVVKLLDGKQLSVEQIREFTEEETDSVLRSILKEKSKGVSVRRAICNLAKGDDKLMLRLQNKYRNILKKQPERIEAIAAELGIRPTEKSFLQRRLETEINALYDRLTQSLKEENVRLSNENIRLRRENEALKRRAGFKEV</sequence>
<accession>A0A9D1SGG3</accession>
<dbReference type="AlphaFoldDB" id="A0A9D1SGG3"/>
<feature type="coiled-coil region" evidence="1">
    <location>
        <begin position="169"/>
        <end position="196"/>
    </location>
</feature>
<comment type="caution">
    <text evidence="2">The sequence shown here is derived from an EMBL/GenBank/DDBJ whole genome shotgun (WGS) entry which is preliminary data.</text>
</comment>
<dbReference type="EMBL" id="DVMZ01000088">
    <property type="protein sequence ID" value="HIU59120.1"/>
    <property type="molecule type" value="Genomic_DNA"/>
</dbReference>
<keyword evidence="1" id="KW-0175">Coiled coil</keyword>
<name>A0A9D1SGG3_9FIRM</name>
<dbReference type="Proteomes" id="UP000824081">
    <property type="component" value="Unassembled WGS sequence"/>
</dbReference>
<reference evidence="2" key="1">
    <citation type="submission" date="2020-10" db="EMBL/GenBank/DDBJ databases">
        <authorList>
            <person name="Gilroy R."/>
        </authorList>
    </citation>
    <scope>NUCLEOTIDE SEQUENCE</scope>
    <source>
        <strain evidence="2">11687</strain>
    </source>
</reference>
<evidence type="ECO:0000313" key="2">
    <source>
        <dbReference type="EMBL" id="HIU59120.1"/>
    </source>
</evidence>